<evidence type="ECO:0000256" key="14">
    <source>
        <dbReference type="SAM" id="MobiDB-lite"/>
    </source>
</evidence>
<reference evidence="15" key="1">
    <citation type="submission" date="2020-03" db="EMBL/GenBank/DDBJ databases">
        <title>Castanea mollissima Vanexum genome sequencing.</title>
        <authorList>
            <person name="Staton M."/>
        </authorList>
    </citation>
    <scope>NUCLEOTIDE SEQUENCE</scope>
    <source>
        <tissue evidence="15">Leaf</tissue>
    </source>
</reference>
<dbReference type="InterPro" id="IPR016050">
    <property type="entry name" value="Proteasome_bsu_CS"/>
</dbReference>
<evidence type="ECO:0000256" key="12">
    <source>
        <dbReference type="ARBA" id="ARBA00023242"/>
    </source>
</evidence>
<dbReference type="PRINTS" id="PR00141">
    <property type="entry name" value="PROTEASOME"/>
</dbReference>
<keyword evidence="7" id="KW-0645">Protease</keyword>
<dbReference type="NCBIfam" id="TIGR01571">
    <property type="entry name" value="A_thal_Cys_rich"/>
    <property type="match status" value="1"/>
</dbReference>
<dbReference type="CDD" id="cd03761">
    <property type="entry name" value="proteasome_beta_type_5"/>
    <property type="match status" value="1"/>
</dbReference>
<evidence type="ECO:0000256" key="8">
    <source>
        <dbReference type="ARBA" id="ARBA00022698"/>
    </source>
</evidence>
<dbReference type="InterPro" id="IPR023333">
    <property type="entry name" value="Proteasome_suB-type"/>
</dbReference>
<keyword evidence="8" id="KW-0888">Threonine protease</keyword>
<dbReference type="PANTHER" id="PTHR32194:SF3">
    <property type="entry name" value="PROTEASOME SUBUNIT BETA"/>
    <property type="match status" value="1"/>
</dbReference>
<evidence type="ECO:0000256" key="7">
    <source>
        <dbReference type="ARBA" id="ARBA00022670"/>
    </source>
</evidence>
<dbReference type="Proteomes" id="UP000737018">
    <property type="component" value="Unassembled WGS sequence"/>
</dbReference>
<evidence type="ECO:0000313" key="15">
    <source>
        <dbReference type="EMBL" id="KAF3958108.1"/>
    </source>
</evidence>
<evidence type="ECO:0000256" key="11">
    <source>
        <dbReference type="ARBA" id="ARBA00023145"/>
    </source>
</evidence>
<evidence type="ECO:0000313" key="16">
    <source>
        <dbReference type="Proteomes" id="UP000737018"/>
    </source>
</evidence>
<dbReference type="PROSITE" id="PS00854">
    <property type="entry name" value="PROTEASOME_BETA_1"/>
    <property type="match status" value="1"/>
</dbReference>
<evidence type="ECO:0000256" key="1">
    <source>
        <dbReference type="ARBA" id="ARBA00001198"/>
    </source>
</evidence>
<keyword evidence="11" id="KW-0865">Zymogen</keyword>
<dbReference type="FunFam" id="3.60.20.10:FF:000034">
    <property type="entry name" value="Proteasome subunit beta"/>
    <property type="match status" value="1"/>
</dbReference>
<dbReference type="AlphaFoldDB" id="A0A8J4VE73"/>
<evidence type="ECO:0000256" key="13">
    <source>
        <dbReference type="PIRSR" id="PIRSR600243-1"/>
    </source>
</evidence>
<protein>
    <recommendedName>
        <fullName evidence="5">proteasome endopeptidase complex</fullName>
        <ecNumber evidence="5">3.4.25.1</ecNumber>
    </recommendedName>
</protein>
<accession>A0A8J4VE73</accession>
<dbReference type="GO" id="GO:0004298">
    <property type="term" value="F:threonine-type endopeptidase activity"/>
    <property type="evidence" value="ECO:0007669"/>
    <property type="project" value="UniProtKB-KW"/>
</dbReference>
<dbReference type="Pfam" id="PF04749">
    <property type="entry name" value="PLAC8"/>
    <property type="match status" value="1"/>
</dbReference>
<evidence type="ECO:0000256" key="10">
    <source>
        <dbReference type="ARBA" id="ARBA00022942"/>
    </source>
</evidence>
<dbReference type="GO" id="GO:0005634">
    <property type="term" value="C:nucleus"/>
    <property type="evidence" value="ECO:0007669"/>
    <property type="project" value="UniProtKB-SubCell"/>
</dbReference>
<feature type="active site" description="Nucleophile" evidence="13">
    <location>
        <position position="335"/>
    </location>
</feature>
<dbReference type="Gene3D" id="3.60.20.10">
    <property type="entry name" value="Glutamine Phosphoribosylpyrophosphate, subunit 1, domain 1"/>
    <property type="match status" value="1"/>
</dbReference>
<dbReference type="Pfam" id="PF00227">
    <property type="entry name" value="Proteasome"/>
    <property type="match status" value="1"/>
</dbReference>
<dbReference type="SUPFAM" id="SSF56235">
    <property type="entry name" value="N-terminal nucleophile aminohydrolases (Ntn hydrolases)"/>
    <property type="match status" value="1"/>
</dbReference>
<comment type="caution">
    <text evidence="15">The sequence shown here is derived from an EMBL/GenBank/DDBJ whole genome shotgun (WGS) entry which is preliminary data.</text>
</comment>
<keyword evidence="9" id="KW-0378">Hydrolase</keyword>
<dbReference type="InterPro" id="IPR000243">
    <property type="entry name" value="Pept_T1A_subB"/>
</dbReference>
<name>A0A8J4VE73_9ROSI</name>
<evidence type="ECO:0000256" key="6">
    <source>
        <dbReference type="ARBA" id="ARBA00022490"/>
    </source>
</evidence>
<dbReference type="InterPro" id="IPR001353">
    <property type="entry name" value="Proteasome_sua/b"/>
</dbReference>
<dbReference type="GO" id="GO:0005737">
    <property type="term" value="C:cytoplasm"/>
    <property type="evidence" value="ECO:0007669"/>
    <property type="project" value="TreeGrafter"/>
</dbReference>
<evidence type="ECO:0000256" key="9">
    <source>
        <dbReference type="ARBA" id="ARBA00022801"/>
    </source>
</evidence>
<dbReference type="EC" id="3.4.25.1" evidence="5"/>
<feature type="region of interest" description="Disordered" evidence="14">
    <location>
        <begin position="204"/>
        <end position="227"/>
    </location>
</feature>
<sequence>MGDGNASRYVKLVRDQAPAEDITPGELNQPIQVPQLAIQRCIECGQPLPESYQPPSDEDWTTGIFGCAEDTESCWTGLFCPCVLFGRNIENLEEIPWKNACVCHGMCVEGGVALAAATALFHGIDPKTSFLICEGLFFAWWMCGIYTGLFRQSLQKKYHLKNSPCDPCLVHCCLHWCAICQEHRELKNHLSDNAAVAMTVTNPPPVQEMKTGENKEPASSASSSGNSERVSGFFPFVMLMTPSGQSEDKQVPTLLVSLSLSTSSSLSSSSRKKKIYKIMKLDTSGLESTAPLFGSLSSGIHDEISAAPSFALPNTINFDGFQKEAIQMVKPAKGTTTLAFIFKEGVMVAADSRASMGGYISSQSVKKIIEINPYMLGTMAGGAADCQFWHRNLGIKCRLHELANKRRISVTGASKLLANILYSYRGMGLSVGTMIAGWDETGPGLYYVDSEGGRLKGTRFSVGSGSPYAYGVLDNGYRYDMSIEEAAELARRSIYHATFRDGASGGVASVYYVGPDGWKKLSGDDVGELHYHYYPVMPSTVEQEMVEVTGA</sequence>
<dbReference type="InterPro" id="IPR006461">
    <property type="entry name" value="PLAC_motif_containing"/>
</dbReference>
<keyword evidence="10" id="KW-0647">Proteasome</keyword>
<comment type="catalytic activity">
    <reaction evidence="1">
        <text>Cleavage of peptide bonds with very broad specificity.</text>
        <dbReference type="EC" id="3.4.25.1"/>
    </reaction>
</comment>
<evidence type="ECO:0000256" key="3">
    <source>
        <dbReference type="ARBA" id="ARBA00004123"/>
    </source>
</evidence>
<evidence type="ECO:0000256" key="5">
    <source>
        <dbReference type="ARBA" id="ARBA00012039"/>
    </source>
</evidence>
<dbReference type="PROSITE" id="PS51476">
    <property type="entry name" value="PROTEASOME_BETA_2"/>
    <property type="match status" value="1"/>
</dbReference>
<evidence type="ECO:0000256" key="2">
    <source>
        <dbReference type="ARBA" id="ARBA00002000"/>
    </source>
</evidence>
<organism evidence="15 16">
    <name type="scientific">Castanea mollissima</name>
    <name type="common">Chinese chestnut</name>
    <dbReference type="NCBI Taxonomy" id="60419"/>
    <lineage>
        <taxon>Eukaryota</taxon>
        <taxon>Viridiplantae</taxon>
        <taxon>Streptophyta</taxon>
        <taxon>Embryophyta</taxon>
        <taxon>Tracheophyta</taxon>
        <taxon>Spermatophyta</taxon>
        <taxon>Magnoliopsida</taxon>
        <taxon>eudicotyledons</taxon>
        <taxon>Gunneridae</taxon>
        <taxon>Pentapetalae</taxon>
        <taxon>rosids</taxon>
        <taxon>fabids</taxon>
        <taxon>Fagales</taxon>
        <taxon>Fagaceae</taxon>
        <taxon>Castanea</taxon>
    </lineage>
</organism>
<keyword evidence="6" id="KW-0963">Cytoplasm</keyword>
<dbReference type="InterPro" id="IPR029055">
    <property type="entry name" value="Ntn_hydrolases_N"/>
</dbReference>
<keyword evidence="12" id="KW-0539">Nucleus</keyword>
<evidence type="ECO:0000256" key="4">
    <source>
        <dbReference type="ARBA" id="ARBA00011517"/>
    </source>
</evidence>
<comment type="subunit">
    <text evidence="4">Component of the 20S core complex of the 26S proteasome. The 26S proteasome is composed of a core protease (CP), known as the 20S proteasome, capped at one or both ends by the 19S regulatory particle (RP/PA700). The 20S proteasome core is composed of 28 subunits that are arranged in four stacked rings, resulting in a barrel-shaped structure. The two end rings are each formed by seven alpha subunits, and the two central rings are each formed by seven beta subunits. The catalytic chamber with the active sites is on the inside of the barrel.</text>
</comment>
<dbReference type="OrthoDB" id="37597at2759"/>
<dbReference type="EMBL" id="JRKL02002637">
    <property type="protein sequence ID" value="KAF3958108.1"/>
    <property type="molecule type" value="Genomic_DNA"/>
</dbReference>
<comment type="function">
    <text evidence="2">The proteasome is a multicatalytic proteinase complex which is characterized by its ability to cleave peptides with Arg, Phe, Tyr, Leu, and Glu adjacent to the leaving group at neutral or slightly basic pH. The proteasome has an ATP-dependent proteolytic activity.</text>
</comment>
<dbReference type="GO" id="GO:0005839">
    <property type="term" value="C:proteasome core complex"/>
    <property type="evidence" value="ECO:0007669"/>
    <property type="project" value="InterPro"/>
</dbReference>
<dbReference type="PANTHER" id="PTHR32194">
    <property type="entry name" value="METALLOPROTEASE TLDD"/>
    <property type="match status" value="1"/>
</dbReference>
<proteinExistence type="predicted"/>
<dbReference type="GO" id="GO:0051603">
    <property type="term" value="P:proteolysis involved in protein catabolic process"/>
    <property type="evidence" value="ECO:0007669"/>
    <property type="project" value="InterPro"/>
</dbReference>
<gene>
    <name evidence="15" type="ORF">CMV_016949</name>
</gene>
<comment type="subcellular location">
    <subcellularLocation>
        <location evidence="3">Nucleus</location>
    </subcellularLocation>
</comment>
<keyword evidence="16" id="KW-1185">Reference proteome</keyword>